<sequence>MLSILFCLFFVLLICPSLQKPPPTPQHSGFMTPSVADVVGEGIDSWKPSSRQNIWELSGQFEGDIMVEPNEDVAKNIIISEERRWLNATLAYHIDEEFDENETVIIKKAIWEIEKSSCIKFTEYNEDDDDYVMVKRDRPGCWSFAGRQGGGQVLNLSKKCVQHGVVVHEFLHALGFYHQQSASDRDEYIKIHWENIKEDHKHNFNRYSDSKVTDLGVSYDYGSIMHYGAYAFSKNEKRTITTVEKDVKIGQRKGLSKKDKLKLNKMYKCKYQEAEVESSDIDSDEDYSDYIDDDLIEDFI</sequence>
<feature type="signal peptide" evidence="11">
    <location>
        <begin position="1"/>
        <end position="19"/>
    </location>
</feature>
<keyword evidence="5 10" id="KW-0862">Zinc</keyword>
<evidence type="ECO:0000256" key="5">
    <source>
        <dbReference type="ARBA" id="ARBA00022833"/>
    </source>
</evidence>
<evidence type="ECO:0000256" key="8">
    <source>
        <dbReference type="ARBA" id="ARBA00023157"/>
    </source>
</evidence>
<evidence type="ECO:0000256" key="6">
    <source>
        <dbReference type="ARBA" id="ARBA00023049"/>
    </source>
</evidence>
<keyword evidence="14" id="KW-1185">Reference proteome</keyword>
<dbReference type="CDD" id="cd04280">
    <property type="entry name" value="ZnMc_astacin_like"/>
    <property type="match status" value="1"/>
</dbReference>
<dbReference type="PANTHER" id="PTHR10127">
    <property type="entry name" value="DISCOIDIN, CUB, EGF, LAMININ , AND ZINC METALLOPROTEASE DOMAIN CONTAINING"/>
    <property type="match status" value="1"/>
</dbReference>
<dbReference type="InterPro" id="IPR024079">
    <property type="entry name" value="MetalloPept_cat_dom_sf"/>
</dbReference>
<name>A0A482XA70_LAOST</name>
<evidence type="ECO:0000259" key="12">
    <source>
        <dbReference type="PROSITE" id="PS51864"/>
    </source>
</evidence>
<dbReference type="SMR" id="A0A482XA70"/>
<dbReference type="InterPro" id="IPR006026">
    <property type="entry name" value="Peptidase_Metallo"/>
</dbReference>
<dbReference type="GO" id="GO:0006508">
    <property type="term" value="P:proteolysis"/>
    <property type="evidence" value="ECO:0007669"/>
    <property type="project" value="UniProtKB-KW"/>
</dbReference>
<dbReference type="PANTHER" id="PTHR10127:SF780">
    <property type="entry name" value="METALLOENDOPEPTIDASE"/>
    <property type="match status" value="1"/>
</dbReference>
<dbReference type="GO" id="GO:0008270">
    <property type="term" value="F:zinc ion binding"/>
    <property type="evidence" value="ECO:0007669"/>
    <property type="project" value="UniProtKB-UniRule"/>
</dbReference>
<evidence type="ECO:0000256" key="10">
    <source>
        <dbReference type="PROSITE-ProRule" id="PRU01211"/>
    </source>
</evidence>
<keyword evidence="7" id="KW-0865">Zymogen</keyword>
<keyword evidence="2 10" id="KW-0479">Metal-binding</keyword>
<dbReference type="InterPro" id="IPR034035">
    <property type="entry name" value="Astacin-like_dom"/>
</dbReference>
<organism evidence="13 14">
    <name type="scientific">Laodelphax striatellus</name>
    <name type="common">Small brown planthopper</name>
    <name type="synonym">Delphax striatella</name>
    <dbReference type="NCBI Taxonomy" id="195883"/>
    <lineage>
        <taxon>Eukaryota</taxon>
        <taxon>Metazoa</taxon>
        <taxon>Ecdysozoa</taxon>
        <taxon>Arthropoda</taxon>
        <taxon>Hexapoda</taxon>
        <taxon>Insecta</taxon>
        <taxon>Pterygota</taxon>
        <taxon>Neoptera</taxon>
        <taxon>Paraneoptera</taxon>
        <taxon>Hemiptera</taxon>
        <taxon>Auchenorrhyncha</taxon>
        <taxon>Fulgoroidea</taxon>
        <taxon>Delphacidae</taxon>
        <taxon>Criomorphinae</taxon>
        <taxon>Laodelphax</taxon>
    </lineage>
</organism>
<evidence type="ECO:0000256" key="3">
    <source>
        <dbReference type="ARBA" id="ARBA00022729"/>
    </source>
</evidence>
<evidence type="ECO:0000313" key="14">
    <source>
        <dbReference type="Proteomes" id="UP000291343"/>
    </source>
</evidence>
<evidence type="ECO:0000256" key="11">
    <source>
        <dbReference type="RuleBase" id="RU361183"/>
    </source>
</evidence>
<proteinExistence type="predicted"/>
<dbReference type="InParanoid" id="A0A482XA70"/>
<evidence type="ECO:0000256" key="7">
    <source>
        <dbReference type="ARBA" id="ARBA00023145"/>
    </source>
</evidence>
<protein>
    <recommendedName>
        <fullName evidence="11">Metalloendopeptidase</fullName>
        <ecNumber evidence="11">3.4.24.-</ecNumber>
    </recommendedName>
</protein>
<dbReference type="PRINTS" id="PR00480">
    <property type="entry name" value="ASTACIN"/>
</dbReference>
<keyword evidence="3 11" id="KW-0732">Signal</keyword>
<evidence type="ECO:0000256" key="1">
    <source>
        <dbReference type="ARBA" id="ARBA00022670"/>
    </source>
</evidence>
<keyword evidence="9" id="KW-0325">Glycoprotein</keyword>
<comment type="caution">
    <text evidence="13">The sequence shown here is derived from an EMBL/GenBank/DDBJ whole genome shotgun (WGS) entry which is preliminary data.</text>
</comment>
<dbReference type="SUPFAM" id="SSF55486">
    <property type="entry name" value="Metalloproteases ('zincins'), catalytic domain"/>
    <property type="match status" value="1"/>
</dbReference>
<feature type="chain" id="PRO_5019619094" description="Metalloendopeptidase" evidence="11">
    <location>
        <begin position="20"/>
        <end position="300"/>
    </location>
</feature>
<accession>A0A482XA70</accession>
<dbReference type="AlphaFoldDB" id="A0A482XA70"/>
<feature type="binding site" evidence="10">
    <location>
        <position position="172"/>
    </location>
    <ligand>
        <name>Zn(2+)</name>
        <dbReference type="ChEBI" id="CHEBI:29105"/>
        <note>catalytic</note>
    </ligand>
</feature>
<dbReference type="GO" id="GO:0004222">
    <property type="term" value="F:metalloendopeptidase activity"/>
    <property type="evidence" value="ECO:0007669"/>
    <property type="project" value="UniProtKB-UniRule"/>
</dbReference>
<keyword evidence="4 10" id="KW-0378">Hydrolase</keyword>
<comment type="cofactor">
    <cofactor evidence="10 11">
        <name>Zn(2+)</name>
        <dbReference type="ChEBI" id="CHEBI:29105"/>
    </cofactor>
    <text evidence="10 11">Binds 1 zinc ion per subunit.</text>
</comment>
<dbReference type="STRING" id="195883.A0A482XA70"/>
<feature type="binding site" evidence="10">
    <location>
        <position position="178"/>
    </location>
    <ligand>
        <name>Zn(2+)</name>
        <dbReference type="ChEBI" id="CHEBI:29105"/>
        <note>catalytic</note>
    </ligand>
</feature>
<dbReference type="Pfam" id="PF01400">
    <property type="entry name" value="Astacin"/>
    <property type="match status" value="1"/>
</dbReference>
<evidence type="ECO:0000256" key="9">
    <source>
        <dbReference type="ARBA" id="ARBA00023180"/>
    </source>
</evidence>
<feature type="binding site" evidence="10">
    <location>
        <position position="168"/>
    </location>
    <ligand>
        <name>Zn(2+)</name>
        <dbReference type="ChEBI" id="CHEBI:29105"/>
        <note>catalytic</note>
    </ligand>
</feature>
<reference evidence="13 14" key="1">
    <citation type="journal article" date="2017" name="Gigascience">
        <title>Genome sequence of the small brown planthopper, Laodelphax striatellus.</title>
        <authorList>
            <person name="Zhu J."/>
            <person name="Jiang F."/>
            <person name="Wang X."/>
            <person name="Yang P."/>
            <person name="Bao Y."/>
            <person name="Zhao W."/>
            <person name="Wang W."/>
            <person name="Lu H."/>
            <person name="Wang Q."/>
            <person name="Cui N."/>
            <person name="Li J."/>
            <person name="Chen X."/>
            <person name="Luo L."/>
            <person name="Yu J."/>
            <person name="Kang L."/>
            <person name="Cui F."/>
        </authorList>
    </citation>
    <scope>NUCLEOTIDE SEQUENCE [LARGE SCALE GENOMIC DNA]</scope>
    <source>
        <strain evidence="13">Lst14</strain>
    </source>
</reference>
<evidence type="ECO:0000256" key="4">
    <source>
        <dbReference type="ARBA" id="ARBA00022801"/>
    </source>
</evidence>
<feature type="active site" evidence="10">
    <location>
        <position position="169"/>
    </location>
</feature>
<dbReference type="Gene3D" id="3.40.390.10">
    <property type="entry name" value="Collagenase (Catalytic Domain)"/>
    <property type="match status" value="1"/>
</dbReference>
<keyword evidence="1 10" id="KW-0645">Protease</keyword>
<dbReference type="OrthoDB" id="291007at2759"/>
<keyword evidence="8" id="KW-1015">Disulfide bond</keyword>
<comment type="caution">
    <text evidence="10">Lacks conserved residue(s) required for the propagation of feature annotation.</text>
</comment>
<keyword evidence="6 10" id="KW-0482">Metalloprotease</keyword>
<dbReference type="EMBL" id="QKKF02014716">
    <property type="protein sequence ID" value="RZF42636.1"/>
    <property type="molecule type" value="Genomic_DNA"/>
</dbReference>
<evidence type="ECO:0000313" key="13">
    <source>
        <dbReference type="EMBL" id="RZF42636.1"/>
    </source>
</evidence>
<dbReference type="EC" id="3.4.24.-" evidence="11"/>
<evidence type="ECO:0000256" key="2">
    <source>
        <dbReference type="ARBA" id="ARBA00022723"/>
    </source>
</evidence>
<feature type="domain" description="Peptidase M12A" evidence="12">
    <location>
        <begin position="76"/>
        <end position="270"/>
    </location>
</feature>
<dbReference type="SMART" id="SM00235">
    <property type="entry name" value="ZnMc"/>
    <property type="match status" value="1"/>
</dbReference>
<dbReference type="InterPro" id="IPR001506">
    <property type="entry name" value="Peptidase_M12A"/>
</dbReference>
<dbReference type="FunFam" id="3.40.390.10:FF:000015">
    <property type="entry name" value="Meprin A subunit"/>
    <property type="match status" value="1"/>
</dbReference>
<dbReference type="PROSITE" id="PS51864">
    <property type="entry name" value="ASTACIN"/>
    <property type="match status" value="1"/>
</dbReference>
<gene>
    <name evidence="13" type="ORF">LSTR_LSTR001431</name>
</gene>
<dbReference type="Proteomes" id="UP000291343">
    <property type="component" value="Unassembled WGS sequence"/>
</dbReference>